<keyword evidence="7" id="KW-0067">ATP-binding</keyword>
<evidence type="ECO:0000256" key="5">
    <source>
        <dbReference type="ARBA" id="ARBA00022741"/>
    </source>
</evidence>
<dbReference type="RefSeq" id="WP_006926687.1">
    <property type="nucleotide sequence ID" value="NZ_CM001402.1"/>
</dbReference>
<dbReference type="PANTHER" id="PTHR12358">
    <property type="entry name" value="SPHINGOSINE KINASE"/>
    <property type="match status" value="1"/>
</dbReference>
<evidence type="ECO:0000256" key="9">
    <source>
        <dbReference type="ARBA" id="ARBA00023098"/>
    </source>
</evidence>
<dbReference type="InterPro" id="IPR016064">
    <property type="entry name" value="NAD/diacylglycerol_kinase_sf"/>
</dbReference>
<dbReference type="SUPFAM" id="SSF111331">
    <property type="entry name" value="NAD kinase/diacylglycerol kinase-like"/>
    <property type="match status" value="1"/>
</dbReference>
<dbReference type="NCBIfam" id="TIGR00147">
    <property type="entry name" value="YegS/Rv2252/BmrU family lipid kinase"/>
    <property type="match status" value="1"/>
</dbReference>
<keyword evidence="4" id="KW-0479">Metal-binding</keyword>
<name>H1XYI5_CALAY</name>
<dbReference type="Pfam" id="PF19279">
    <property type="entry name" value="YegS_C"/>
    <property type="match status" value="1"/>
</dbReference>
<evidence type="ECO:0000256" key="4">
    <source>
        <dbReference type="ARBA" id="ARBA00022723"/>
    </source>
</evidence>
<dbReference type="Proteomes" id="UP000004671">
    <property type="component" value="Chromosome"/>
</dbReference>
<evidence type="ECO:0000313" key="13">
    <source>
        <dbReference type="EMBL" id="APF19687.1"/>
    </source>
</evidence>
<evidence type="ECO:0000256" key="3">
    <source>
        <dbReference type="ARBA" id="ARBA00022679"/>
    </source>
</evidence>
<dbReference type="InterPro" id="IPR050187">
    <property type="entry name" value="Lipid_Phosphate_FormReg"/>
</dbReference>
<evidence type="ECO:0000313" key="14">
    <source>
        <dbReference type="EMBL" id="EHO39803.1"/>
    </source>
</evidence>
<dbReference type="Gene3D" id="2.60.200.40">
    <property type="match status" value="1"/>
</dbReference>
<dbReference type="Pfam" id="PF00781">
    <property type="entry name" value="DAGK_cat"/>
    <property type="match status" value="1"/>
</dbReference>
<dbReference type="AlphaFoldDB" id="H1XYI5"/>
<dbReference type="HOGENOM" id="CLU_045532_0_2_0"/>
<dbReference type="EMBL" id="CM001402">
    <property type="protein sequence ID" value="EHO39803.1"/>
    <property type="molecule type" value="Genomic_DNA"/>
</dbReference>
<dbReference type="OrthoDB" id="142078at2"/>
<dbReference type="PaxDb" id="880073-Calab_0150"/>
<dbReference type="GO" id="GO:0008654">
    <property type="term" value="P:phospholipid biosynthetic process"/>
    <property type="evidence" value="ECO:0007669"/>
    <property type="project" value="UniProtKB-KW"/>
</dbReference>
<gene>
    <name evidence="13" type="ORF">Cabys_2939</name>
    <name evidence="14" type="ORF">Calab_0150</name>
</gene>
<dbReference type="SMART" id="SM00046">
    <property type="entry name" value="DAGKc"/>
    <property type="match status" value="1"/>
</dbReference>
<feature type="domain" description="DAGKc" evidence="12">
    <location>
        <begin position="1"/>
        <end position="127"/>
    </location>
</feature>
<dbReference type="EMBL" id="CP018099">
    <property type="protein sequence ID" value="APF19687.1"/>
    <property type="molecule type" value="Genomic_DNA"/>
</dbReference>
<keyword evidence="5" id="KW-0547">Nucleotide-binding</keyword>
<dbReference type="GO" id="GO:0005886">
    <property type="term" value="C:plasma membrane"/>
    <property type="evidence" value="ECO:0007669"/>
    <property type="project" value="TreeGrafter"/>
</dbReference>
<proteinExistence type="predicted"/>
<dbReference type="KEGG" id="caby:Cabys_2939"/>
<dbReference type="Gene3D" id="3.40.50.10330">
    <property type="entry name" value="Probable inorganic polyphosphate/atp-NAD kinase, domain 1"/>
    <property type="match status" value="1"/>
</dbReference>
<evidence type="ECO:0000256" key="7">
    <source>
        <dbReference type="ARBA" id="ARBA00022840"/>
    </source>
</evidence>
<dbReference type="InterPro" id="IPR017438">
    <property type="entry name" value="ATP-NAD_kinase_N"/>
</dbReference>
<evidence type="ECO:0000256" key="6">
    <source>
        <dbReference type="ARBA" id="ARBA00022777"/>
    </source>
</evidence>
<dbReference type="GO" id="GO:0046872">
    <property type="term" value="F:metal ion binding"/>
    <property type="evidence" value="ECO:0007669"/>
    <property type="project" value="UniProtKB-KW"/>
</dbReference>
<dbReference type="InterPro" id="IPR005218">
    <property type="entry name" value="Diacylglycerol/lipid_kinase"/>
</dbReference>
<dbReference type="eggNOG" id="COG1597">
    <property type="taxonomic scope" value="Bacteria"/>
</dbReference>
<dbReference type="GO" id="GO:0005524">
    <property type="term" value="F:ATP binding"/>
    <property type="evidence" value="ECO:0007669"/>
    <property type="project" value="UniProtKB-KW"/>
</dbReference>
<dbReference type="Proteomes" id="UP000183868">
    <property type="component" value="Chromosome"/>
</dbReference>
<dbReference type="PROSITE" id="PS50146">
    <property type="entry name" value="DAGK"/>
    <property type="match status" value="1"/>
</dbReference>
<keyword evidence="15" id="KW-1185">Reference proteome</keyword>
<keyword evidence="2" id="KW-0444">Lipid biosynthesis</keyword>
<reference evidence="14 15" key="1">
    <citation type="submission" date="2011-09" db="EMBL/GenBank/DDBJ databases">
        <title>The permanent draft genome of Caldithrix abyssi DSM 13497.</title>
        <authorList>
            <consortium name="US DOE Joint Genome Institute (JGI-PGF)"/>
            <person name="Lucas S."/>
            <person name="Han J."/>
            <person name="Lapidus A."/>
            <person name="Bruce D."/>
            <person name="Goodwin L."/>
            <person name="Pitluck S."/>
            <person name="Peters L."/>
            <person name="Kyrpides N."/>
            <person name="Mavromatis K."/>
            <person name="Ivanova N."/>
            <person name="Mikhailova N."/>
            <person name="Chertkov O."/>
            <person name="Detter J.C."/>
            <person name="Tapia R."/>
            <person name="Han C."/>
            <person name="Land M."/>
            <person name="Hauser L."/>
            <person name="Markowitz V."/>
            <person name="Cheng J.-F."/>
            <person name="Hugenholtz P."/>
            <person name="Woyke T."/>
            <person name="Wu D."/>
            <person name="Spring S."/>
            <person name="Brambilla E."/>
            <person name="Klenk H.-P."/>
            <person name="Eisen J.A."/>
        </authorList>
    </citation>
    <scope>NUCLEOTIDE SEQUENCE [LARGE SCALE GENOMIC DNA]</scope>
    <source>
        <strain evidence="14 15">DSM 13497</strain>
    </source>
</reference>
<evidence type="ECO:0000256" key="11">
    <source>
        <dbReference type="ARBA" id="ARBA00023264"/>
    </source>
</evidence>
<organism evidence="14 15">
    <name type="scientific">Caldithrix abyssi DSM 13497</name>
    <dbReference type="NCBI Taxonomy" id="880073"/>
    <lineage>
        <taxon>Bacteria</taxon>
        <taxon>Pseudomonadati</taxon>
        <taxon>Calditrichota</taxon>
        <taxon>Calditrichia</taxon>
        <taxon>Calditrichales</taxon>
        <taxon>Calditrichaceae</taxon>
        <taxon>Caldithrix</taxon>
    </lineage>
</organism>
<sequence>MNYYFIVNPVSGRGRGKVLGQRLAERLSRLSINFEMVWTERPGHAIELAERGARSHSVVVAVGGDGTMNEVLNGVVESGTALGLIPVGSGNDFARAVNIPFDFDQALEVLLKGRKRKVDIGKANERYFHNGVGIGFDAWVVHTSLGVKRLRGNAIYLYSVLRTLMKYKPVPLELSFNGSVKIDDYFMISVGNGVSMGGGFYLTPDAEIDDSLFDLCLIQNMPTVSILRNLIKVYSGTHKEDPRVEMHRTDHLRVESRQPFGVHVDGELFSLSVQKLDIEIIPRGLEIIC</sequence>
<protein>
    <submittedName>
        <fullName evidence="13">Lipid kinase, YegS/Rv2252/BmrU family</fullName>
    </submittedName>
</protein>
<evidence type="ECO:0000256" key="10">
    <source>
        <dbReference type="ARBA" id="ARBA00023209"/>
    </source>
</evidence>
<accession>H1XYI5</accession>
<dbReference type="GO" id="GO:0016301">
    <property type="term" value="F:kinase activity"/>
    <property type="evidence" value="ECO:0007669"/>
    <property type="project" value="UniProtKB-KW"/>
</dbReference>
<dbReference type="STRING" id="880073.Cabys_2939"/>
<dbReference type="PANTHER" id="PTHR12358:SF106">
    <property type="entry name" value="LIPID KINASE YEGS"/>
    <property type="match status" value="1"/>
</dbReference>
<dbReference type="FunCoup" id="H1XYI5">
    <property type="interactions" value="372"/>
</dbReference>
<reference evidence="13 16" key="2">
    <citation type="submission" date="2016-11" db="EMBL/GenBank/DDBJ databases">
        <title>Genomic analysis of Caldithrix abyssi and proposal of a novel bacterial phylum Caldithrichaeota.</title>
        <authorList>
            <person name="Kublanov I."/>
            <person name="Sigalova O."/>
            <person name="Gavrilov S."/>
            <person name="Lebedinsky A."/>
            <person name="Ivanova N."/>
            <person name="Daum C."/>
            <person name="Reddy T."/>
            <person name="Klenk H.P."/>
            <person name="Goker M."/>
            <person name="Reva O."/>
            <person name="Miroshnichenko M."/>
            <person name="Kyprides N."/>
            <person name="Woyke T."/>
            <person name="Gelfand M."/>
        </authorList>
    </citation>
    <scope>NUCLEOTIDE SEQUENCE [LARGE SCALE GENOMIC DNA]</scope>
    <source>
        <strain evidence="13 16">LF13</strain>
    </source>
</reference>
<keyword evidence="10" id="KW-0594">Phospholipid biosynthesis</keyword>
<keyword evidence="3" id="KW-0808">Transferase</keyword>
<keyword evidence="11" id="KW-1208">Phospholipid metabolism</keyword>
<keyword evidence="6 13" id="KW-0418">Kinase</keyword>
<keyword evidence="9" id="KW-0443">Lipid metabolism</keyword>
<dbReference type="InParanoid" id="H1XYI5"/>
<evidence type="ECO:0000259" key="12">
    <source>
        <dbReference type="PROSITE" id="PS50146"/>
    </source>
</evidence>
<dbReference type="InterPro" id="IPR045540">
    <property type="entry name" value="YegS/DAGK_C"/>
</dbReference>
<evidence type="ECO:0000256" key="8">
    <source>
        <dbReference type="ARBA" id="ARBA00022842"/>
    </source>
</evidence>
<evidence type="ECO:0000313" key="16">
    <source>
        <dbReference type="Proteomes" id="UP000183868"/>
    </source>
</evidence>
<evidence type="ECO:0000313" key="15">
    <source>
        <dbReference type="Proteomes" id="UP000004671"/>
    </source>
</evidence>
<evidence type="ECO:0000256" key="1">
    <source>
        <dbReference type="ARBA" id="ARBA00001946"/>
    </source>
</evidence>
<keyword evidence="8" id="KW-0460">Magnesium</keyword>
<dbReference type="InterPro" id="IPR001206">
    <property type="entry name" value="Diacylglycerol_kinase_cat_dom"/>
</dbReference>
<comment type="cofactor">
    <cofactor evidence="1">
        <name>Mg(2+)</name>
        <dbReference type="ChEBI" id="CHEBI:18420"/>
    </cofactor>
</comment>
<evidence type="ECO:0000256" key="2">
    <source>
        <dbReference type="ARBA" id="ARBA00022516"/>
    </source>
</evidence>